<proteinExistence type="predicted"/>
<accession>A0A8S3R471</accession>
<dbReference type="PROSITE" id="PS00636">
    <property type="entry name" value="DNAJ_1"/>
    <property type="match status" value="1"/>
</dbReference>
<evidence type="ECO:0000313" key="5">
    <source>
        <dbReference type="Proteomes" id="UP000683360"/>
    </source>
</evidence>
<feature type="chain" id="PRO_5035764951" description="J domain-containing protein" evidence="2">
    <location>
        <begin position="18"/>
        <end position="397"/>
    </location>
</feature>
<name>A0A8S3R471_MYTED</name>
<evidence type="ECO:0000256" key="1">
    <source>
        <dbReference type="SAM" id="Phobius"/>
    </source>
</evidence>
<dbReference type="InterPro" id="IPR036869">
    <property type="entry name" value="J_dom_sf"/>
</dbReference>
<dbReference type="OrthoDB" id="10250354at2759"/>
<dbReference type="InterPro" id="IPR018253">
    <property type="entry name" value="DnaJ_domain_CS"/>
</dbReference>
<dbReference type="Pfam" id="PF00226">
    <property type="entry name" value="DnaJ"/>
    <property type="match status" value="1"/>
</dbReference>
<evidence type="ECO:0000259" key="3">
    <source>
        <dbReference type="PROSITE" id="PS50076"/>
    </source>
</evidence>
<dbReference type="PANTHER" id="PTHR44825">
    <property type="match status" value="1"/>
</dbReference>
<dbReference type="Gene3D" id="1.10.287.110">
    <property type="entry name" value="DnaJ domain"/>
    <property type="match status" value="1"/>
</dbReference>
<gene>
    <name evidence="4" type="ORF">MEDL_17322</name>
</gene>
<feature type="signal peptide" evidence="2">
    <location>
        <begin position="1"/>
        <end position="17"/>
    </location>
</feature>
<dbReference type="InterPro" id="IPR052763">
    <property type="entry name" value="DnaJ_C4"/>
</dbReference>
<dbReference type="SMART" id="SM00271">
    <property type="entry name" value="DnaJ"/>
    <property type="match status" value="1"/>
</dbReference>
<feature type="transmembrane region" description="Helical" evidence="1">
    <location>
        <begin position="304"/>
        <end position="320"/>
    </location>
</feature>
<keyword evidence="5" id="KW-1185">Reference proteome</keyword>
<keyword evidence="2" id="KW-0732">Signal</keyword>
<dbReference type="EMBL" id="CAJPWZ010000899">
    <property type="protein sequence ID" value="CAG2202765.1"/>
    <property type="molecule type" value="Genomic_DNA"/>
</dbReference>
<feature type="transmembrane region" description="Helical" evidence="1">
    <location>
        <begin position="370"/>
        <end position="391"/>
    </location>
</feature>
<evidence type="ECO:0000256" key="2">
    <source>
        <dbReference type="SAM" id="SignalP"/>
    </source>
</evidence>
<evidence type="ECO:0000313" key="4">
    <source>
        <dbReference type="EMBL" id="CAG2202765.1"/>
    </source>
</evidence>
<dbReference type="AlphaFoldDB" id="A0A8S3R471"/>
<dbReference type="PROSITE" id="PS50076">
    <property type="entry name" value="DNAJ_2"/>
    <property type="match status" value="1"/>
</dbReference>
<dbReference type="Proteomes" id="UP000683360">
    <property type="component" value="Unassembled WGS sequence"/>
</dbReference>
<keyword evidence="1" id="KW-0812">Transmembrane</keyword>
<feature type="transmembrane region" description="Helical" evidence="1">
    <location>
        <begin position="265"/>
        <end position="284"/>
    </location>
</feature>
<sequence length="397" mass="46723">MFMFKIVLFLLLVKCHGEENYFKVLGITRIASKREIKSAYRAISKRIHPDKNQCDAFAAEKFINLTKAYDTLVDDARRSRYKTRNPYFGHKKEEYEWNIPVCTKGKPASIWESIKELYPDYVNGLLCILTDLLRMKLGNALSVFNTINMIELQRLFHEKLTTTMAAVYLRLISLKSTVYTLTDNFKRGRYDDFPEWLRRILIETKGVFSLKQYIGFLLYLTSNFLSRNILFQFMLMVFIEVISVHFLLMCLVWMKFRDLLSSFDINTLLQVAVFLITWMGYFTAVSMLFTIKNGILHIQLPEDWILPNLFIAFVTAICEGRRKQIGFPDTAASDRVDNSPPRRLKYRCLQSRIDRLQGTYRAGNRNIEDYWNAMINIVETFLYILFIYLIHADPYGK</sequence>
<keyword evidence="1" id="KW-0472">Membrane</keyword>
<keyword evidence="1" id="KW-1133">Transmembrane helix</keyword>
<dbReference type="SUPFAM" id="SSF46565">
    <property type="entry name" value="Chaperone J-domain"/>
    <property type="match status" value="1"/>
</dbReference>
<feature type="domain" description="J" evidence="3">
    <location>
        <begin position="20"/>
        <end position="85"/>
    </location>
</feature>
<dbReference type="PRINTS" id="PR00625">
    <property type="entry name" value="JDOMAIN"/>
</dbReference>
<dbReference type="InterPro" id="IPR001623">
    <property type="entry name" value="DnaJ_domain"/>
</dbReference>
<dbReference type="PANTHER" id="PTHR44825:SF1">
    <property type="entry name" value="DNAJ HOMOLOG SUBFAMILY C MEMBER 4"/>
    <property type="match status" value="1"/>
</dbReference>
<dbReference type="CDD" id="cd06257">
    <property type="entry name" value="DnaJ"/>
    <property type="match status" value="1"/>
</dbReference>
<feature type="transmembrane region" description="Helical" evidence="1">
    <location>
        <begin position="229"/>
        <end position="253"/>
    </location>
</feature>
<comment type="caution">
    <text evidence="4">The sequence shown here is derived from an EMBL/GenBank/DDBJ whole genome shotgun (WGS) entry which is preliminary data.</text>
</comment>
<protein>
    <recommendedName>
        <fullName evidence="3">J domain-containing protein</fullName>
    </recommendedName>
</protein>
<reference evidence="4" key="1">
    <citation type="submission" date="2021-03" db="EMBL/GenBank/DDBJ databases">
        <authorList>
            <person name="Bekaert M."/>
        </authorList>
    </citation>
    <scope>NUCLEOTIDE SEQUENCE</scope>
</reference>
<organism evidence="4 5">
    <name type="scientific">Mytilus edulis</name>
    <name type="common">Blue mussel</name>
    <dbReference type="NCBI Taxonomy" id="6550"/>
    <lineage>
        <taxon>Eukaryota</taxon>
        <taxon>Metazoa</taxon>
        <taxon>Spiralia</taxon>
        <taxon>Lophotrochozoa</taxon>
        <taxon>Mollusca</taxon>
        <taxon>Bivalvia</taxon>
        <taxon>Autobranchia</taxon>
        <taxon>Pteriomorphia</taxon>
        <taxon>Mytilida</taxon>
        <taxon>Mytiloidea</taxon>
        <taxon>Mytilidae</taxon>
        <taxon>Mytilinae</taxon>
        <taxon>Mytilus</taxon>
    </lineage>
</organism>